<evidence type="ECO:0000313" key="2">
    <source>
        <dbReference type="Proteomes" id="UP000053144"/>
    </source>
</evidence>
<dbReference type="EMBL" id="CM003380">
    <property type="protein sequence ID" value="KOM55372.1"/>
    <property type="molecule type" value="Genomic_DNA"/>
</dbReference>
<evidence type="ECO:0000313" key="1">
    <source>
        <dbReference type="EMBL" id="KOM55372.1"/>
    </source>
</evidence>
<reference evidence="2" key="1">
    <citation type="journal article" date="2015" name="Proc. Natl. Acad. Sci. U.S.A.">
        <title>Genome sequencing of adzuki bean (Vigna angularis) provides insight into high starch and low fat accumulation and domestication.</title>
        <authorList>
            <person name="Yang K."/>
            <person name="Tian Z."/>
            <person name="Chen C."/>
            <person name="Luo L."/>
            <person name="Zhao B."/>
            <person name="Wang Z."/>
            <person name="Yu L."/>
            <person name="Li Y."/>
            <person name="Sun Y."/>
            <person name="Li W."/>
            <person name="Chen Y."/>
            <person name="Li Y."/>
            <person name="Zhang Y."/>
            <person name="Ai D."/>
            <person name="Zhao J."/>
            <person name="Shang C."/>
            <person name="Ma Y."/>
            <person name="Wu B."/>
            <person name="Wang M."/>
            <person name="Gao L."/>
            <person name="Sun D."/>
            <person name="Zhang P."/>
            <person name="Guo F."/>
            <person name="Wang W."/>
            <person name="Li Y."/>
            <person name="Wang J."/>
            <person name="Varshney R.K."/>
            <person name="Wang J."/>
            <person name="Ling H.Q."/>
            <person name="Wan P."/>
        </authorList>
    </citation>
    <scope>NUCLEOTIDE SEQUENCE</scope>
    <source>
        <strain evidence="2">cv. Jingnong 6</strain>
    </source>
</reference>
<dbReference type="Gramene" id="KOM55372">
    <property type="protein sequence ID" value="KOM55372"/>
    <property type="gene ID" value="LR48_Vigan10g126400"/>
</dbReference>
<proteinExistence type="predicted"/>
<accession>A0A0L9VKC6</accession>
<gene>
    <name evidence="1" type="ORF">LR48_Vigan10g126400</name>
</gene>
<dbReference type="Proteomes" id="UP000053144">
    <property type="component" value="Chromosome 10"/>
</dbReference>
<organism evidence="1 2">
    <name type="scientific">Phaseolus angularis</name>
    <name type="common">Azuki bean</name>
    <name type="synonym">Vigna angularis</name>
    <dbReference type="NCBI Taxonomy" id="3914"/>
    <lineage>
        <taxon>Eukaryota</taxon>
        <taxon>Viridiplantae</taxon>
        <taxon>Streptophyta</taxon>
        <taxon>Embryophyta</taxon>
        <taxon>Tracheophyta</taxon>
        <taxon>Spermatophyta</taxon>
        <taxon>Magnoliopsida</taxon>
        <taxon>eudicotyledons</taxon>
        <taxon>Gunneridae</taxon>
        <taxon>Pentapetalae</taxon>
        <taxon>rosids</taxon>
        <taxon>fabids</taxon>
        <taxon>Fabales</taxon>
        <taxon>Fabaceae</taxon>
        <taxon>Papilionoideae</taxon>
        <taxon>50 kb inversion clade</taxon>
        <taxon>NPAAA clade</taxon>
        <taxon>indigoferoid/millettioid clade</taxon>
        <taxon>Phaseoleae</taxon>
        <taxon>Vigna</taxon>
    </lineage>
</organism>
<name>A0A0L9VKC6_PHAAN</name>
<protein>
    <submittedName>
        <fullName evidence="1">Uncharacterized protein</fullName>
    </submittedName>
</protein>
<sequence>MSIAEVVITNSENDLGKKGVSYKTSSPRLRHDLAATSSCLANATAAECPHRDLAATLPPPRRGLTTVSLRLRRHIVFAAKELRSTLRSVNLPSSPRHHLLCSPNALDRRASHHHRRGTRLHHRAFPPLSTPATIVILTGAQAVAMEERTSSCRGYQVGEGRFLSLFMPKERKPHKSFA</sequence>
<dbReference type="AlphaFoldDB" id="A0A0L9VKC6"/>